<evidence type="ECO:0000256" key="6">
    <source>
        <dbReference type="ARBA" id="ARBA00050557"/>
    </source>
</evidence>
<dbReference type="HAMAP" id="MF_00150">
    <property type="entry name" value="ArgC_type1"/>
    <property type="match status" value="1"/>
</dbReference>
<protein>
    <recommendedName>
        <fullName evidence="7">N-acetyl-gamma-glutamyl-phosphate reductase</fullName>
        <shortName evidence="7">AGPR</shortName>
        <ecNumber evidence="7">1.2.1.38</ecNumber>
    </recommendedName>
    <alternativeName>
        <fullName evidence="7">N-acetyl-glutamate semialdehyde dehydrogenase</fullName>
        <shortName evidence="7">NAGSA dehydrogenase</shortName>
    </alternativeName>
</protein>
<comment type="similarity">
    <text evidence="7">Belongs to the NAGSA dehydrogenase family. Type 1 subfamily.</text>
</comment>
<feature type="active site" evidence="7 8">
    <location>
        <position position="149"/>
    </location>
</feature>
<dbReference type="RefSeq" id="WP_089751572.1">
    <property type="nucleotide sequence ID" value="NZ_FOOG01000010.1"/>
</dbReference>
<dbReference type="Gene3D" id="3.30.360.10">
    <property type="entry name" value="Dihydrodipicolinate Reductase, domain 2"/>
    <property type="match status" value="1"/>
</dbReference>
<sequence length="345" mass="37965">MKAGIIGATGYGGVELFRLLNSHPHVKQVILFSSSNAGEEFTSIYPQMDTEQNHRLEELKPEEMKEELDVIFLATPAGVSTQLTPELLGGKAKVIDLSGDLRLKDGSAYTKWYKKESASSAILEKSAYGLPEWNKEAIQSADLIANPGCFPTAALLGLGPLVSEGIVDPSSIIIDAKTGVSGAGKNPGAITHFAHLQENFQIYKVNQHQHIPEIEQQLTEWSPETVPVTFSTHLVPMTRGIMATIYLTLKENQTLEELKSYYESCYANEPFVRLRKEGQFPGTKDVYGSNYCDIGITLDPRTNRVTVVAVIDNLMKGAASQAVQNMNLLFQYEEKTGLPDLPVYP</sequence>
<dbReference type="SMART" id="SM00859">
    <property type="entry name" value="Semialdhyde_dh"/>
    <property type="match status" value="1"/>
</dbReference>
<dbReference type="AlphaFoldDB" id="A0A1I2M318"/>
<dbReference type="SUPFAM" id="SSF51735">
    <property type="entry name" value="NAD(P)-binding Rossmann-fold domains"/>
    <property type="match status" value="1"/>
</dbReference>
<dbReference type="PANTHER" id="PTHR32338:SF10">
    <property type="entry name" value="N-ACETYL-GAMMA-GLUTAMYL-PHOSPHATE REDUCTASE, CHLOROPLASTIC-RELATED"/>
    <property type="match status" value="1"/>
</dbReference>
<dbReference type="EMBL" id="FOOG01000010">
    <property type="protein sequence ID" value="SFF83826.1"/>
    <property type="molecule type" value="Genomic_DNA"/>
</dbReference>
<evidence type="ECO:0000256" key="8">
    <source>
        <dbReference type="PROSITE-ProRule" id="PRU10010"/>
    </source>
</evidence>
<evidence type="ECO:0000256" key="3">
    <source>
        <dbReference type="ARBA" id="ARBA00022605"/>
    </source>
</evidence>
<dbReference type="GO" id="GO:0051287">
    <property type="term" value="F:NAD binding"/>
    <property type="evidence" value="ECO:0007669"/>
    <property type="project" value="InterPro"/>
</dbReference>
<accession>A0A1I2M318</accession>
<dbReference type="InterPro" id="IPR000706">
    <property type="entry name" value="AGPR_type-1"/>
</dbReference>
<evidence type="ECO:0000259" key="9">
    <source>
        <dbReference type="SMART" id="SM00859"/>
    </source>
</evidence>
<dbReference type="InterPro" id="IPR050085">
    <property type="entry name" value="AGPR"/>
</dbReference>
<keyword evidence="4 7" id="KW-0521">NADP</keyword>
<dbReference type="Pfam" id="PF22698">
    <property type="entry name" value="Semialdhyde_dhC_1"/>
    <property type="match status" value="1"/>
</dbReference>
<dbReference type="PANTHER" id="PTHR32338">
    <property type="entry name" value="N-ACETYL-GAMMA-GLUTAMYL-PHOSPHATE REDUCTASE, CHLOROPLASTIC-RELATED-RELATED"/>
    <property type="match status" value="1"/>
</dbReference>
<dbReference type="SUPFAM" id="SSF55347">
    <property type="entry name" value="Glyceraldehyde-3-phosphate dehydrogenase-like, C-terminal domain"/>
    <property type="match status" value="1"/>
</dbReference>
<dbReference type="PROSITE" id="PS01224">
    <property type="entry name" value="ARGC"/>
    <property type="match status" value="1"/>
</dbReference>
<proteinExistence type="inferred from homology"/>
<evidence type="ECO:0000256" key="7">
    <source>
        <dbReference type="HAMAP-Rule" id="MF_00150"/>
    </source>
</evidence>
<dbReference type="EC" id="1.2.1.38" evidence="7"/>
<organism evidence="10 11">
    <name type="scientific">Halobacillus alkaliphilus</name>
    <dbReference type="NCBI Taxonomy" id="396056"/>
    <lineage>
        <taxon>Bacteria</taxon>
        <taxon>Bacillati</taxon>
        <taxon>Bacillota</taxon>
        <taxon>Bacilli</taxon>
        <taxon>Bacillales</taxon>
        <taxon>Bacillaceae</taxon>
        <taxon>Halobacillus</taxon>
    </lineage>
</organism>
<feature type="domain" description="Semialdehyde dehydrogenase NAD-binding" evidence="9">
    <location>
        <begin position="2"/>
        <end position="141"/>
    </location>
</feature>
<dbReference type="GO" id="GO:0070401">
    <property type="term" value="F:NADP+ binding"/>
    <property type="evidence" value="ECO:0007669"/>
    <property type="project" value="InterPro"/>
</dbReference>
<reference evidence="11" key="1">
    <citation type="submission" date="2016-10" db="EMBL/GenBank/DDBJ databases">
        <authorList>
            <person name="Varghese N."/>
            <person name="Submissions S."/>
        </authorList>
    </citation>
    <scope>NUCLEOTIDE SEQUENCE [LARGE SCALE GENOMIC DNA]</scope>
    <source>
        <strain evidence="11">FP5</strain>
    </source>
</reference>
<dbReference type="GO" id="GO:0005737">
    <property type="term" value="C:cytoplasm"/>
    <property type="evidence" value="ECO:0007669"/>
    <property type="project" value="UniProtKB-SubCell"/>
</dbReference>
<dbReference type="Proteomes" id="UP000198897">
    <property type="component" value="Unassembled WGS sequence"/>
</dbReference>
<dbReference type="NCBIfam" id="TIGR01850">
    <property type="entry name" value="argC"/>
    <property type="match status" value="1"/>
</dbReference>
<dbReference type="CDD" id="cd17895">
    <property type="entry name" value="AGPR_1_N"/>
    <property type="match status" value="1"/>
</dbReference>
<dbReference type="InterPro" id="IPR000534">
    <property type="entry name" value="Semialdehyde_DH_NAD-bd"/>
</dbReference>
<dbReference type="InterPro" id="IPR023013">
    <property type="entry name" value="AGPR_AS"/>
</dbReference>
<dbReference type="InterPro" id="IPR058924">
    <property type="entry name" value="AGPR_dimerisation_dom"/>
</dbReference>
<keyword evidence="2 7" id="KW-0055">Arginine biosynthesis</keyword>
<comment type="function">
    <text evidence="7">Catalyzes the NADPH-dependent reduction of N-acetyl-5-glutamyl phosphate to yield N-acetyl-L-glutamate 5-semialdehyde.</text>
</comment>
<dbReference type="Pfam" id="PF01118">
    <property type="entry name" value="Semialdhyde_dh"/>
    <property type="match status" value="1"/>
</dbReference>
<gene>
    <name evidence="7" type="primary">argC</name>
    <name evidence="10" type="ORF">SAMN05216353_110106</name>
</gene>
<comment type="subcellular location">
    <subcellularLocation>
        <location evidence="7">Cytoplasm</location>
    </subcellularLocation>
</comment>
<comment type="pathway">
    <text evidence="1 7">Amino-acid biosynthesis; L-arginine biosynthesis; N(2)-acetyl-L-ornithine from L-glutamate: step 3/4.</text>
</comment>
<evidence type="ECO:0000256" key="4">
    <source>
        <dbReference type="ARBA" id="ARBA00022857"/>
    </source>
</evidence>
<evidence type="ECO:0000256" key="1">
    <source>
        <dbReference type="ARBA" id="ARBA00004862"/>
    </source>
</evidence>
<evidence type="ECO:0000313" key="11">
    <source>
        <dbReference type="Proteomes" id="UP000198897"/>
    </source>
</evidence>
<keyword evidence="7" id="KW-0963">Cytoplasm</keyword>
<dbReference type="UniPathway" id="UPA00068">
    <property type="reaction ID" value="UER00108"/>
</dbReference>
<dbReference type="GO" id="GO:0006526">
    <property type="term" value="P:L-arginine biosynthetic process"/>
    <property type="evidence" value="ECO:0007669"/>
    <property type="project" value="UniProtKB-UniRule"/>
</dbReference>
<keyword evidence="5 7" id="KW-0560">Oxidoreductase</keyword>
<dbReference type="OrthoDB" id="9801289at2"/>
<comment type="catalytic activity">
    <reaction evidence="6 7">
        <text>N-acetyl-L-glutamate 5-semialdehyde + phosphate + NADP(+) = N-acetyl-L-glutamyl 5-phosphate + NADPH + H(+)</text>
        <dbReference type="Rhea" id="RHEA:21588"/>
        <dbReference type="ChEBI" id="CHEBI:15378"/>
        <dbReference type="ChEBI" id="CHEBI:29123"/>
        <dbReference type="ChEBI" id="CHEBI:43474"/>
        <dbReference type="ChEBI" id="CHEBI:57783"/>
        <dbReference type="ChEBI" id="CHEBI:57936"/>
        <dbReference type="ChEBI" id="CHEBI:58349"/>
        <dbReference type="EC" id="1.2.1.38"/>
    </reaction>
</comment>
<evidence type="ECO:0000313" key="10">
    <source>
        <dbReference type="EMBL" id="SFF83826.1"/>
    </source>
</evidence>
<evidence type="ECO:0000256" key="5">
    <source>
        <dbReference type="ARBA" id="ARBA00023002"/>
    </source>
</evidence>
<dbReference type="Gene3D" id="3.40.50.720">
    <property type="entry name" value="NAD(P)-binding Rossmann-like Domain"/>
    <property type="match status" value="1"/>
</dbReference>
<evidence type="ECO:0000256" key="2">
    <source>
        <dbReference type="ARBA" id="ARBA00022571"/>
    </source>
</evidence>
<dbReference type="InterPro" id="IPR036291">
    <property type="entry name" value="NAD(P)-bd_dom_sf"/>
</dbReference>
<keyword evidence="11" id="KW-1185">Reference proteome</keyword>
<name>A0A1I2M318_9BACI</name>
<dbReference type="FunFam" id="3.30.360.10:FF:000014">
    <property type="entry name" value="N-acetyl-gamma-glutamyl-phosphate reductase"/>
    <property type="match status" value="1"/>
</dbReference>
<dbReference type="CDD" id="cd23934">
    <property type="entry name" value="AGPR_1_C"/>
    <property type="match status" value="1"/>
</dbReference>
<dbReference type="GO" id="GO:0003942">
    <property type="term" value="F:N-acetyl-gamma-glutamyl-phosphate reductase activity"/>
    <property type="evidence" value="ECO:0007669"/>
    <property type="project" value="UniProtKB-UniRule"/>
</dbReference>
<keyword evidence="3 7" id="KW-0028">Amino-acid biosynthesis</keyword>